<dbReference type="EMBL" id="BMFC01000005">
    <property type="protein sequence ID" value="GGC06103.1"/>
    <property type="molecule type" value="Genomic_DNA"/>
</dbReference>
<sequence length="123" mass="13481">MIARAGGNIGASLRQTRLGITRNDIGRAQRLEAAKPHAAAFILDVDLPDTGTLREGKAFMKWRNTAGGTARQKVNGAIRVDARKGHIGQRRKHGLRQRGGFFQNIHTRQNASAARPVADQVRH</sequence>
<evidence type="ECO:0000313" key="1">
    <source>
        <dbReference type="EMBL" id="GGC06103.1"/>
    </source>
</evidence>
<reference evidence="2" key="1">
    <citation type="journal article" date="2019" name="Int. J. Syst. Evol. Microbiol.">
        <title>The Global Catalogue of Microorganisms (GCM) 10K type strain sequencing project: providing services to taxonomists for standard genome sequencing and annotation.</title>
        <authorList>
            <consortium name="The Broad Institute Genomics Platform"/>
            <consortium name="The Broad Institute Genome Sequencing Center for Infectious Disease"/>
            <person name="Wu L."/>
            <person name="Ma J."/>
        </authorList>
    </citation>
    <scope>NUCLEOTIDE SEQUENCE [LARGE SCALE GENOMIC DNA]</scope>
    <source>
        <strain evidence="2">CGMCC 1.12478</strain>
    </source>
</reference>
<gene>
    <name evidence="1" type="ORF">GCM10011363_23520</name>
</gene>
<name>A0ABQ1KTW4_9RHOB</name>
<accession>A0ABQ1KTW4</accession>
<dbReference type="Proteomes" id="UP000645462">
    <property type="component" value="Unassembled WGS sequence"/>
</dbReference>
<evidence type="ECO:0000313" key="2">
    <source>
        <dbReference type="Proteomes" id="UP000645462"/>
    </source>
</evidence>
<organism evidence="1 2">
    <name type="scientific">Marivita lacus</name>
    <dbReference type="NCBI Taxonomy" id="1323742"/>
    <lineage>
        <taxon>Bacteria</taxon>
        <taxon>Pseudomonadati</taxon>
        <taxon>Pseudomonadota</taxon>
        <taxon>Alphaproteobacteria</taxon>
        <taxon>Rhodobacterales</taxon>
        <taxon>Roseobacteraceae</taxon>
        <taxon>Marivita</taxon>
    </lineage>
</organism>
<comment type="caution">
    <text evidence="1">The sequence shown here is derived from an EMBL/GenBank/DDBJ whole genome shotgun (WGS) entry which is preliminary data.</text>
</comment>
<proteinExistence type="predicted"/>
<keyword evidence="2" id="KW-1185">Reference proteome</keyword>
<protein>
    <submittedName>
        <fullName evidence="1">Uncharacterized protein</fullName>
    </submittedName>
</protein>